<sequence>MSSAQQPALSPPAQAAAILRSLPGLAERLRASQPPSNEDLRELKARLEAVVPLIGDGIAAPALLSNALLNVLAVALRQPLAGSDGAQGSGAGREELRLGLLRYNIAHRASYCCSSLLSCVVAPLHAKRQLSFGLRLMRTQPLQCCARRLAEKGPRGRAASSGAARAHDRQQKALVVVAAAGTALLQSLQLILALASLAVSRSVGDAPPPHSELGQLWDGLMAALRDSSALEHAARMLLLLLLPSQRLQPGEGKDFTRVGVLVRIIISVTLMALCNAPVGDAVPSATSVPSTIAAELQGLLSGRCVRHAVLVLGVAALCTADGGTSYGLPGELLRHVPVIGRREGPGREAVDLRHANGRVVMDSVVLENMVHVLRRGARGVPPGRQVALALMLRMGRLVVTSGRAHLGASESSTEAETIARHERAGSASGSGSGSGSSSGSGGSSGSRRGGSGGGGGGRQQEQATVRPQLPRPPATPGLQLRLDEAALRPLFLVALERAMELCFPARPAERPERAVARAECWRLFAAYTRDVLPLRGEFSCSPVRHLQDPGAMLPGAPLPASPPLSWADALAGGWLPCLERLLRRGGEDPAGPETRLAVRAIACLLGWEPFTPAWRHLAVLLAYGEPRQAAALVATLGKLLHAADLAALVESTTKGGGIAAAGALWALTGAVEEWEATSGAAASKASTAALPAQSAAGRQLALMVSCAACEWLPLLARLAMRAMEPTALPAAGRLRSVPAAAGDSQDHAVMPAVMLLLPLLGWLPVLAQRCTLAAFGEGVADAPAIGVAPVPQAQFPWRPQQLRALGAGVREEGWDAEADGADALAALLQSWEAGEGEAEAEAGAQAEGGGNAAGAAWRRVEECSALFKNERQVALALVPVAEARSVLRTCSYSG</sequence>
<evidence type="ECO:0000313" key="2">
    <source>
        <dbReference type="EMBL" id="PNH09335.1"/>
    </source>
</evidence>
<evidence type="ECO:0000256" key="1">
    <source>
        <dbReference type="SAM" id="MobiDB-lite"/>
    </source>
</evidence>
<dbReference type="EMBL" id="PGGS01000095">
    <property type="protein sequence ID" value="PNH09335.1"/>
    <property type="molecule type" value="Genomic_DNA"/>
</dbReference>
<feature type="compositionally biased region" description="Gly residues" evidence="1">
    <location>
        <begin position="428"/>
        <end position="458"/>
    </location>
</feature>
<keyword evidence="3" id="KW-1185">Reference proteome</keyword>
<protein>
    <submittedName>
        <fullName evidence="2">Uncharacterized protein</fullName>
    </submittedName>
</protein>
<dbReference type="Proteomes" id="UP000236333">
    <property type="component" value="Unassembled WGS sequence"/>
</dbReference>
<comment type="caution">
    <text evidence="2">The sequence shown here is derived from an EMBL/GenBank/DDBJ whole genome shotgun (WGS) entry which is preliminary data.</text>
</comment>
<name>A0A2J8AA10_9CHLO</name>
<reference evidence="2 3" key="1">
    <citation type="journal article" date="2017" name="Mol. Biol. Evol.">
        <title>The 4-celled Tetrabaena socialis nuclear genome reveals the essential components for genetic control of cell number at the origin of multicellularity in the volvocine lineage.</title>
        <authorList>
            <person name="Featherston J."/>
            <person name="Arakaki Y."/>
            <person name="Hanschen E.R."/>
            <person name="Ferris P.J."/>
            <person name="Michod R.E."/>
            <person name="Olson B.J.S.C."/>
            <person name="Nozaki H."/>
            <person name="Durand P.M."/>
        </authorList>
    </citation>
    <scope>NUCLEOTIDE SEQUENCE [LARGE SCALE GENOMIC DNA]</scope>
    <source>
        <strain evidence="2 3">NIES-571</strain>
    </source>
</reference>
<evidence type="ECO:0000313" key="3">
    <source>
        <dbReference type="Proteomes" id="UP000236333"/>
    </source>
</evidence>
<dbReference type="AlphaFoldDB" id="A0A2J8AA10"/>
<gene>
    <name evidence="2" type="ORF">TSOC_004073</name>
</gene>
<accession>A0A2J8AA10</accession>
<organism evidence="2 3">
    <name type="scientific">Tetrabaena socialis</name>
    <dbReference type="NCBI Taxonomy" id="47790"/>
    <lineage>
        <taxon>Eukaryota</taxon>
        <taxon>Viridiplantae</taxon>
        <taxon>Chlorophyta</taxon>
        <taxon>core chlorophytes</taxon>
        <taxon>Chlorophyceae</taxon>
        <taxon>CS clade</taxon>
        <taxon>Chlamydomonadales</taxon>
        <taxon>Tetrabaenaceae</taxon>
        <taxon>Tetrabaena</taxon>
    </lineage>
</organism>
<feature type="region of interest" description="Disordered" evidence="1">
    <location>
        <begin position="404"/>
        <end position="477"/>
    </location>
</feature>
<proteinExistence type="predicted"/>